<evidence type="ECO:0000256" key="21">
    <source>
        <dbReference type="ARBA" id="ARBA00049188"/>
    </source>
</evidence>
<evidence type="ECO:0000256" key="19">
    <source>
        <dbReference type="ARBA" id="ARBA00048921"/>
    </source>
</evidence>
<name>A0A2T7NEM3_POMCA</name>
<protein>
    <recommendedName>
        <fullName evidence="5">15-hydroxyprostaglandin dehydrogenase [NAD(+)]</fullName>
        <ecNumber evidence="3">1.1.1.141</ecNumber>
        <ecNumber evidence="4">1.1.1.232</ecNumber>
    </recommendedName>
    <alternativeName>
        <fullName evidence="7">Eicosanoid/docosanoid dehydrogenase [NAD(+)]</fullName>
    </alternativeName>
    <alternativeName>
        <fullName evidence="6">Prostaglandin dehydrogenase 1</fullName>
    </alternativeName>
</protein>
<dbReference type="InterPro" id="IPR036291">
    <property type="entry name" value="NAD(P)-bd_dom_sf"/>
</dbReference>
<evidence type="ECO:0000256" key="15">
    <source>
        <dbReference type="ARBA" id="ARBA00048393"/>
    </source>
</evidence>
<comment type="caution">
    <text evidence="23">The sequence shown here is derived from an EMBL/GenBank/DDBJ whole genome shotgun (WGS) entry which is preliminary data.</text>
</comment>
<comment type="catalytic activity">
    <reaction evidence="14">
        <text>resolvin D1 + NAD(+) = 17-oxoresolvin D1 + NADH + H(+)</text>
        <dbReference type="Rhea" id="RHEA:50128"/>
        <dbReference type="ChEBI" id="CHEBI:15378"/>
        <dbReference type="ChEBI" id="CHEBI:57540"/>
        <dbReference type="ChEBI" id="CHEBI:57945"/>
        <dbReference type="ChEBI" id="CHEBI:132079"/>
        <dbReference type="ChEBI" id="CHEBI:132081"/>
    </reaction>
    <physiologicalReaction direction="left-to-right" evidence="14">
        <dbReference type="Rhea" id="RHEA:50129"/>
    </physiologicalReaction>
</comment>
<dbReference type="OrthoDB" id="6045940at2759"/>
<evidence type="ECO:0000256" key="16">
    <source>
        <dbReference type="ARBA" id="ARBA00048535"/>
    </source>
</evidence>
<proteinExistence type="inferred from homology"/>
<organism evidence="23 24">
    <name type="scientific">Pomacea canaliculata</name>
    <name type="common">Golden apple snail</name>
    <dbReference type="NCBI Taxonomy" id="400727"/>
    <lineage>
        <taxon>Eukaryota</taxon>
        <taxon>Metazoa</taxon>
        <taxon>Spiralia</taxon>
        <taxon>Lophotrochozoa</taxon>
        <taxon>Mollusca</taxon>
        <taxon>Gastropoda</taxon>
        <taxon>Caenogastropoda</taxon>
        <taxon>Architaenioglossa</taxon>
        <taxon>Ampullarioidea</taxon>
        <taxon>Ampullariidae</taxon>
        <taxon>Pomacea</taxon>
    </lineage>
</organism>
<evidence type="ECO:0000256" key="17">
    <source>
        <dbReference type="ARBA" id="ARBA00048611"/>
    </source>
</evidence>
<comment type="catalytic activity">
    <reaction evidence="16">
        <text>lipoxin A4 + NAD(+) = 15-oxo-(5S,6R)-dihydroxy-(7E,9E,11Z,13E)-eicosatetraenoate + NADH + H(+)</text>
        <dbReference type="Rhea" id="RHEA:41572"/>
        <dbReference type="ChEBI" id="CHEBI:15378"/>
        <dbReference type="ChEBI" id="CHEBI:57540"/>
        <dbReference type="ChEBI" id="CHEBI:57945"/>
        <dbReference type="ChEBI" id="CHEBI:67026"/>
        <dbReference type="ChEBI" id="CHEBI:78311"/>
    </reaction>
    <physiologicalReaction direction="left-to-right" evidence="16">
        <dbReference type="Rhea" id="RHEA:41573"/>
    </physiologicalReaction>
</comment>
<dbReference type="GO" id="GO:0005737">
    <property type="term" value="C:cytoplasm"/>
    <property type="evidence" value="ECO:0007669"/>
    <property type="project" value="TreeGrafter"/>
</dbReference>
<evidence type="ECO:0000313" key="24">
    <source>
        <dbReference type="Proteomes" id="UP000245119"/>
    </source>
</evidence>
<evidence type="ECO:0000256" key="5">
    <source>
        <dbReference type="ARBA" id="ARBA00040276"/>
    </source>
</evidence>
<evidence type="ECO:0000256" key="22">
    <source>
        <dbReference type="RuleBase" id="RU000363"/>
    </source>
</evidence>
<dbReference type="AlphaFoldDB" id="A0A2T7NEM3"/>
<dbReference type="EC" id="1.1.1.232" evidence="4"/>
<dbReference type="Gene3D" id="1.10.10.60">
    <property type="entry name" value="Homeodomain-like"/>
    <property type="match status" value="1"/>
</dbReference>
<dbReference type="GO" id="GO:0016404">
    <property type="term" value="F:15-hydroxyprostaglandin dehydrogenase (NAD+) activity"/>
    <property type="evidence" value="ECO:0007669"/>
    <property type="project" value="UniProtKB-EC"/>
</dbReference>
<comment type="catalytic activity">
    <reaction evidence="12">
        <text>15-oxo-(5S,6R)-dihydroxy-(7E,9E,11Z)-eicosatrienoate + NADH + H(+) = (5S,6R,15S)-trihydroxy-(7E,9E,11Z)-eicosatrienoate + NAD(+)</text>
        <dbReference type="Rhea" id="RHEA:41596"/>
        <dbReference type="ChEBI" id="CHEBI:15378"/>
        <dbReference type="ChEBI" id="CHEBI:57540"/>
        <dbReference type="ChEBI" id="CHEBI:57945"/>
        <dbReference type="ChEBI" id="CHEBI:78325"/>
        <dbReference type="ChEBI" id="CHEBI:78329"/>
    </reaction>
    <physiologicalReaction direction="left-to-right" evidence="12">
        <dbReference type="Rhea" id="RHEA:41597"/>
    </physiologicalReaction>
</comment>
<comment type="similarity">
    <text evidence="1 22">Belongs to the short-chain dehydrogenases/reductases (SDR) family.</text>
</comment>
<comment type="catalytic activity">
    <reaction evidence="15">
        <text>resolvin D2 + NAD(+) = 7-oxoresolvin D2 + NADH + H(+)</text>
        <dbReference type="Rhea" id="RHEA:53584"/>
        <dbReference type="ChEBI" id="CHEBI:15378"/>
        <dbReference type="ChEBI" id="CHEBI:57540"/>
        <dbReference type="ChEBI" id="CHEBI:57945"/>
        <dbReference type="ChEBI" id="CHEBI:133367"/>
        <dbReference type="ChEBI" id="CHEBI:137497"/>
    </reaction>
    <physiologicalReaction direction="left-to-right" evidence="15">
        <dbReference type="Rhea" id="RHEA:53585"/>
    </physiologicalReaction>
</comment>
<keyword evidence="24" id="KW-1185">Reference proteome</keyword>
<evidence type="ECO:0000256" key="2">
    <source>
        <dbReference type="ARBA" id="ARBA00023002"/>
    </source>
</evidence>
<dbReference type="Pfam" id="PF00106">
    <property type="entry name" value="adh_short"/>
    <property type="match status" value="1"/>
</dbReference>
<dbReference type="InterPro" id="IPR020904">
    <property type="entry name" value="Sc_DH/Rdtase_CS"/>
</dbReference>
<comment type="catalytic activity">
    <reaction evidence="18">
        <text>prostaglandin E2 + NAD(+) = 15-oxoprostaglandin E2 + NADH + H(+)</text>
        <dbReference type="Rhea" id="RHEA:11876"/>
        <dbReference type="ChEBI" id="CHEBI:15378"/>
        <dbReference type="ChEBI" id="CHEBI:57400"/>
        <dbReference type="ChEBI" id="CHEBI:57540"/>
        <dbReference type="ChEBI" id="CHEBI:57945"/>
        <dbReference type="ChEBI" id="CHEBI:606564"/>
        <dbReference type="EC" id="1.1.1.141"/>
    </reaction>
    <physiologicalReaction direction="left-to-right" evidence="18">
        <dbReference type="Rhea" id="RHEA:11877"/>
    </physiologicalReaction>
</comment>
<dbReference type="SUPFAM" id="SSF51735">
    <property type="entry name" value="NAD(P)-binding Rossmann-fold domains"/>
    <property type="match status" value="1"/>
</dbReference>
<evidence type="ECO:0000256" key="20">
    <source>
        <dbReference type="ARBA" id="ARBA00049151"/>
    </source>
</evidence>
<evidence type="ECO:0000256" key="10">
    <source>
        <dbReference type="ARBA" id="ARBA00047672"/>
    </source>
</evidence>
<evidence type="ECO:0000256" key="13">
    <source>
        <dbReference type="ARBA" id="ARBA00048144"/>
    </source>
</evidence>
<comment type="catalytic activity">
    <reaction evidence="20">
        <text>(15S)-hydroxy-(5Z,8Z,11Z,13E)-eicosatetraenoate + NAD(+) = 15-oxo-(5Z,8Z,11Z,13E)-eicosatetraenoate + NADH + H(+)</text>
        <dbReference type="Rhea" id="RHEA:23260"/>
        <dbReference type="ChEBI" id="CHEBI:15378"/>
        <dbReference type="ChEBI" id="CHEBI:57409"/>
        <dbReference type="ChEBI" id="CHEBI:57410"/>
        <dbReference type="ChEBI" id="CHEBI:57540"/>
        <dbReference type="ChEBI" id="CHEBI:57945"/>
        <dbReference type="EC" id="1.1.1.232"/>
    </reaction>
    <physiologicalReaction direction="left-to-right" evidence="20">
        <dbReference type="Rhea" id="RHEA:23261"/>
    </physiologicalReaction>
</comment>
<dbReference type="PROSITE" id="PS00061">
    <property type="entry name" value="ADH_SHORT"/>
    <property type="match status" value="1"/>
</dbReference>
<dbReference type="InterPro" id="IPR009057">
    <property type="entry name" value="Homeodomain-like_sf"/>
</dbReference>
<dbReference type="GO" id="GO:0047034">
    <property type="term" value="F:15-hydroxyicosatetraenoate dehydrogenase activity"/>
    <property type="evidence" value="ECO:0007669"/>
    <property type="project" value="UniProtKB-EC"/>
</dbReference>
<dbReference type="Gene3D" id="3.40.50.720">
    <property type="entry name" value="NAD(P)-binding Rossmann-like Domain"/>
    <property type="match status" value="1"/>
</dbReference>
<evidence type="ECO:0000256" key="12">
    <source>
        <dbReference type="ARBA" id="ARBA00048140"/>
    </source>
</evidence>
<sequence>MGPKKKMMSIELKSEIVEKHEQGVRVIDLARMYGCSTSMICSELKQELIKGTTPARGVTIISKLRTSLHEKMEKLLIVWVTEKQLQGGTLTQSIMWEKARAIYVMDLRGKSVFLTGGARGLGRGIVEELLSLGAKVLFCDVNVEQGRVTEVELQKQYGADVVFFQEADVSDEEQHKAAFAAAVSKLGVVDICVNNAGISDENSWEKVLEVNTGAYIRGSLLALKHMRRDLGGCGGVIINVASLLGLMPMATSPVYAASKHAVVGFTTSWAMSPDQKEHGVRWCCLCPGIFNSELLQETLNSNRVYHVQDVQQYLQDHGVMPVSQVAQAVIKLIQDPDNNGAILEVSLAKGARYRRRQIVDRDGVSDLVVVDTY</sequence>
<dbReference type="EC" id="1.1.1.141" evidence="3"/>
<comment type="catalytic activity">
    <reaction evidence="21">
        <text>resolvin E1 + NAD(+) = 18-oxo-resolvin E1 + NADH + H(+)</text>
        <dbReference type="Rhea" id="RHEA:49244"/>
        <dbReference type="ChEBI" id="CHEBI:15378"/>
        <dbReference type="ChEBI" id="CHEBI:57540"/>
        <dbReference type="ChEBI" id="CHEBI:57945"/>
        <dbReference type="ChEBI" id="CHEBI:91000"/>
        <dbReference type="ChEBI" id="CHEBI:91001"/>
    </reaction>
    <physiologicalReaction direction="left-to-right" evidence="21">
        <dbReference type="Rhea" id="RHEA:49245"/>
    </physiologicalReaction>
</comment>
<comment type="function">
    <text evidence="8">Catalyzes the NAD-dependent dehydrogenation (oxidation) of a broad array of hydroxylated polyunsaturated fatty acids (mainly eicosanoids and docosanoids, including prostaglandins, lipoxins and resolvins), yielding their corresponding keto (oxo) metabolites. Decreases the levels of the pro-proliferative prostaglandins such as prostaglandin E2 (whose activity is increased in cancer because of an increase in the expression of cyclooxygenase 2) and generates oxo-fatty acid products that can profoundly influence cell function by abrogating pro-inflammatory cytokine expression. Converts resolvins E1, D1 and D2 to their oxo products, which represents a mode of resolvin inactivation. Resolvin E1 plays important roles during the resolution phase of acute inflammation, while resolvins D1 and D2 have a unique role in obesity-induced adipose inflammation.</text>
</comment>
<evidence type="ECO:0000256" key="6">
    <source>
        <dbReference type="ARBA" id="ARBA00041812"/>
    </source>
</evidence>
<evidence type="ECO:0000256" key="14">
    <source>
        <dbReference type="ARBA" id="ARBA00048170"/>
    </source>
</evidence>
<keyword evidence="2" id="KW-0560">Oxidoreductase</keyword>
<evidence type="ECO:0000256" key="18">
    <source>
        <dbReference type="ARBA" id="ARBA00048739"/>
    </source>
</evidence>
<comment type="catalytic activity">
    <reaction evidence="17">
        <text>prostaglandin A1 + NAD(+) = 15-oxo-prostaglandin A1 + NADH + H(+)</text>
        <dbReference type="Rhea" id="RHEA:41263"/>
        <dbReference type="ChEBI" id="CHEBI:15378"/>
        <dbReference type="ChEBI" id="CHEBI:57398"/>
        <dbReference type="ChEBI" id="CHEBI:57540"/>
        <dbReference type="ChEBI" id="CHEBI:57945"/>
        <dbReference type="ChEBI" id="CHEBI:85072"/>
    </reaction>
    <physiologicalReaction direction="left-to-right" evidence="17">
        <dbReference type="Rhea" id="RHEA:41264"/>
    </physiologicalReaction>
</comment>
<comment type="catalytic activity">
    <reaction evidence="11">
        <text>14-hydroxy-(4Z,7Z,10Z,12E,16Z,19Z)-docosahexaenoate + NAD(+) = 14-oxo-(4Z,7Z,10Z,12E,16Z,19Z)-docosahexaenoate + NADH + H(+)</text>
        <dbReference type="Rhea" id="RHEA:48952"/>
        <dbReference type="ChEBI" id="CHEBI:15378"/>
        <dbReference type="ChEBI" id="CHEBI:57540"/>
        <dbReference type="ChEBI" id="CHEBI:57945"/>
        <dbReference type="ChEBI" id="CHEBI:90866"/>
        <dbReference type="ChEBI" id="CHEBI:90867"/>
    </reaction>
    <physiologicalReaction direction="left-to-right" evidence="11">
        <dbReference type="Rhea" id="RHEA:48953"/>
    </physiologicalReaction>
</comment>
<evidence type="ECO:0000256" key="8">
    <source>
        <dbReference type="ARBA" id="ARBA00045705"/>
    </source>
</evidence>
<comment type="catalytic activity">
    <reaction evidence="13">
        <text>(11R)-hydroxy-(5Z,8Z,12E,14Z)-eicosatetraenoate + NAD(+) = 11-oxo-(5Z,8Z,12E,14Z)-eicosatetraenoate + NADH + H(+)</text>
        <dbReference type="Rhea" id="RHEA:48640"/>
        <dbReference type="ChEBI" id="CHEBI:15378"/>
        <dbReference type="ChEBI" id="CHEBI:57540"/>
        <dbReference type="ChEBI" id="CHEBI:57945"/>
        <dbReference type="ChEBI" id="CHEBI:78836"/>
        <dbReference type="ChEBI" id="CHEBI:90697"/>
    </reaction>
    <physiologicalReaction direction="left-to-right" evidence="13">
        <dbReference type="Rhea" id="RHEA:48641"/>
    </physiologicalReaction>
</comment>
<dbReference type="PRINTS" id="PR00080">
    <property type="entry name" value="SDRFAMILY"/>
</dbReference>
<dbReference type="SUPFAM" id="SSF46689">
    <property type="entry name" value="Homeodomain-like"/>
    <property type="match status" value="1"/>
</dbReference>
<evidence type="ECO:0000256" key="1">
    <source>
        <dbReference type="ARBA" id="ARBA00006484"/>
    </source>
</evidence>
<reference evidence="23 24" key="1">
    <citation type="submission" date="2018-04" db="EMBL/GenBank/DDBJ databases">
        <title>The genome of golden apple snail Pomacea canaliculata provides insight into stress tolerance and invasive adaptation.</title>
        <authorList>
            <person name="Liu C."/>
            <person name="Liu B."/>
            <person name="Ren Y."/>
            <person name="Zhang Y."/>
            <person name="Wang H."/>
            <person name="Li S."/>
            <person name="Jiang F."/>
            <person name="Yin L."/>
            <person name="Zhang G."/>
            <person name="Qian W."/>
            <person name="Fan W."/>
        </authorList>
    </citation>
    <scope>NUCLEOTIDE SEQUENCE [LARGE SCALE GENOMIC DNA]</scope>
    <source>
        <strain evidence="23">SZHN2017</strain>
        <tissue evidence="23">Muscle</tissue>
    </source>
</reference>
<evidence type="ECO:0000256" key="9">
    <source>
        <dbReference type="ARBA" id="ARBA00047325"/>
    </source>
</evidence>
<evidence type="ECO:0000313" key="23">
    <source>
        <dbReference type="EMBL" id="PVD19624.1"/>
    </source>
</evidence>
<dbReference type="InterPro" id="IPR002347">
    <property type="entry name" value="SDR_fam"/>
</dbReference>
<evidence type="ECO:0000256" key="4">
    <source>
        <dbReference type="ARBA" id="ARBA00039060"/>
    </source>
</evidence>
<evidence type="ECO:0000256" key="11">
    <source>
        <dbReference type="ARBA" id="ARBA00048008"/>
    </source>
</evidence>
<dbReference type="STRING" id="400727.A0A2T7NEM3"/>
<dbReference type="PANTHER" id="PTHR44229:SF4">
    <property type="entry name" value="15-HYDROXYPROSTAGLANDIN DEHYDROGENASE [NAD(+)]"/>
    <property type="match status" value="1"/>
</dbReference>
<comment type="catalytic activity">
    <reaction evidence="9">
        <text>prostaglandin E1 + NAD(+) = 15-oxoprostaglandin E1 + NADH + H(+)</text>
        <dbReference type="Rhea" id="RHEA:16477"/>
        <dbReference type="ChEBI" id="CHEBI:15378"/>
        <dbReference type="ChEBI" id="CHEBI:57397"/>
        <dbReference type="ChEBI" id="CHEBI:57401"/>
        <dbReference type="ChEBI" id="CHEBI:57540"/>
        <dbReference type="ChEBI" id="CHEBI:57945"/>
    </reaction>
    <physiologicalReaction direction="left-to-right" evidence="9">
        <dbReference type="Rhea" id="RHEA:16478"/>
    </physiologicalReaction>
</comment>
<accession>A0A2T7NEM3</accession>
<dbReference type="Proteomes" id="UP000245119">
    <property type="component" value="Linkage Group LG13"/>
</dbReference>
<dbReference type="PANTHER" id="PTHR44229">
    <property type="entry name" value="15-HYDROXYPROSTAGLANDIN DEHYDROGENASE [NAD(+)]"/>
    <property type="match status" value="1"/>
</dbReference>
<evidence type="ECO:0000256" key="3">
    <source>
        <dbReference type="ARBA" id="ARBA00038968"/>
    </source>
</evidence>
<evidence type="ECO:0000256" key="7">
    <source>
        <dbReference type="ARBA" id="ARBA00042026"/>
    </source>
</evidence>
<comment type="catalytic activity">
    <reaction evidence="19">
        <text>resolvin D2 + NAD(+) = 16-oxoresolvin D2 + NADH + H(+)</text>
        <dbReference type="Rhea" id="RHEA:53588"/>
        <dbReference type="ChEBI" id="CHEBI:15378"/>
        <dbReference type="ChEBI" id="CHEBI:57540"/>
        <dbReference type="ChEBI" id="CHEBI:57945"/>
        <dbReference type="ChEBI" id="CHEBI:133367"/>
        <dbReference type="ChEBI" id="CHEBI:137498"/>
    </reaction>
    <physiologicalReaction direction="left-to-right" evidence="19">
        <dbReference type="Rhea" id="RHEA:53589"/>
    </physiologicalReaction>
</comment>
<dbReference type="EMBL" id="PZQS01000013">
    <property type="protein sequence ID" value="PVD19624.1"/>
    <property type="molecule type" value="Genomic_DNA"/>
</dbReference>
<comment type="catalytic activity">
    <reaction evidence="10">
        <text>resolvin D1 + NAD(+) = 8-oxoresolvin D1 + NADH + H(+)</text>
        <dbReference type="Rhea" id="RHEA:50124"/>
        <dbReference type="ChEBI" id="CHEBI:15378"/>
        <dbReference type="ChEBI" id="CHEBI:57540"/>
        <dbReference type="ChEBI" id="CHEBI:57945"/>
        <dbReference type="ChEBI" id="CHEBI:132079"/>
        <dbReference type="ChEBI" id="CHEBI:132080"/>
    </reaction>
    <physiologicalReaction direction="left-to-right" evidence="10">
        <dbReference type="Rhea" id="RHEA:50125"/>
    </physiologicalReaction>
</comment>
<dbReference type="PRINTS" id="PR00081">
    <property type="entry name" value="GDHRDH"/>
</dbReference>
<gene>
    <name evidence="23" type="ORF">C0Q70_20114</name>
</gene>